<dbReference type="RefSeq" id="WP_271091696.1">
    <property type="nucleotide sequence ID" value="NZ_JAPJZH010000016.1"/>
</dbReference>
<sequence>MTDDVNLSIAELRTIAATALVRFGAEKTNAEYVAEAICHAESRGIRECGVPHLIDFCGHLQSGRVDGTVRPSVQQVAPAVVHAHANGGFAQPAFAAGFPIASAKAFELGCAVLVVSNSHTCGELGFFTKQFASAGLVSLGFTNGTALVAPPEGARPVLGTNPIAFTVPGRDGEPRIHIDQSTSIVNRAIIARTEQMESVLMPGWAKDRFGQPTQDPREALNGSILSAGGARGFCLAIVAEVLSAMVTGSRLSINTQLLKAPEGKPHHLGQFFLVLDPGIIGQSEFWTSLEVFCDAVESQAKCRLPGSGKADIAEITLPDKLWQTCLGLLSG</sequence>
<keyword evidence="4" id="KW-1185">Reference proteome</keyword>
<dbReference type="PANTHER" id="PTHR11091">
    <property type="entry name" value="OXIDOREDUCTASE-RELATED"/>
    <property type="match status" value="1"/>
</dbReference>
<dbReference type="PANTHER" id="PTHR11091:SF0">
    <property type="entry name" value="MALATE DEHYDROGENASE"/>
    <property type="match status" value="1"/>
</dbReference>
<reference evidence="3" key="1">
    <citation type="submission" date="2022-11" db="EMBL/GenBank/DDBJ databases">
        <title>Hoeflea poritis sp. nov., isolated from scleractinian coral Porites lutea.</title>
        <authorList>
            <person name="Zhang G."/>
            <person name="Wei Q."/>
            <person name="Cai L."/>
        </authorList>
    </citation>
    <scope>NUCLEOTIDE SEQUENCE</scope>
    <source>
        <strain evidence="3">E7-10</strain>
    </source>
</reference>
<name>A0ABT4VV48_9HYPH</name>
<dbReference type="Gene3D" id="1.10.1530.10">
    <property type="match status" value="1"/>
</dbReference>
<dbReference type="Pfam" id="PF02615">
    <property type="entry name" value="Ldh_2"/>
    <property type="match status" value="1"/>
</dbReference>
<proteinExistence type="inferred from homology"/>
<accession>A0ABT4VV48</accession>
<dbReference type="Gene3D" id="3.30.1370.60">
    <property type="entry name" value="Hypothetical oxidoreductase yiak, domain 2"/>
    <property type="match status" value="1"/>
</dbReference>
<dbReference type="EMBL" id="JAPJZH010000016">
    <property type="protein sequence ID" value="MDA4847853.1"/>
    <property type="molecule type" value="Genomic_DNA"/>
</dbReference>
<dbReference type="InterPro" id="IPR003767">
    <property type="entry name" value="Malate/L-lactate_DH-like"/>
</dbReference>
<evidence type="ECO:0000313" key="4">
    <source>
        <dbReference type="Proteomes" id="UP001148313"/>
    </source>
</evidence>
<dbReference type="InterPro" id="IPR043144">
    <property type="entry name" value="Mal/L-sulf/L-lact_DH-like_ah"/>
</dbReference>
<keyword evidence="2" id="KW-0560">Oxidoreductase</keyword>
<evidence type="ECO:0000256" key="1">
    <source>
        <dbReference type="ARBA" id="ARBA00006056"/>
    </source>
</evidence>
<gene>
    <name evidence="3" type="ORF">OOZ53_21015</name>
</gene>
<comment type="caution">
    <text evidence="3">The sequence shown here is derived from an EMBL/GenBank/DDBJ whole genome shotgun (WGS) entry which is preliminary data.</text>
</comment>
<dbReference type="SUPFAM" id="SSF89733">
    <property type="entry name" value="L-sulfolactate dehydrogenase-like"/>
    <property type="match status" value="1"/>
</dbReference>
<dbReference type="Proteomes" id="UP001148313">
    <property type="component" value="Unassembled WGS sequence"/>
</dbReference>
<protein>
    <submittedName>
        <fullName evidence="3">Ldh family oxidoreductase</fullName>
    </submittedName>
</protein>
<evidence type="ECO:0000256" key="2">
    <source>
        <dbReference type="ARBA" id="ARBA00023002"/>
    </source>
</evidence>
<comment type="similarity">
    <text evidence="1">Belongs to the LDH2/MDH2 oxidoreductase family.</text>
</comment>
<dbReference type="InterPro" id="IPR036111">
    <property type="entry name" value="Mal/L-sulfo/L-lacto_DH-like_sf"/>
</dbReference>
<dbReference type="InterPro" id="IPR043143">
    <property type="entry name" value="Mal/L-sulf/L-lact_DH-like_NADP"/>
</dbReference>
<organism evidence="3 4">
    <name type="scientific">Hoeflea poritis</name>
    <dbReference type="NCBI Taxonomy" id="2993659"/>
    <lineage>
        <taxon>Bacteria</taxon>
        <taxon>Pseudomonadati</taxon>
        <taxon>Pseudomonadota</taxon>
        <taxon>Alphaproteobacteria</taxon>
        <taxon>Hyphomicrobiales</taxon>
        <taxon>Rhizobiaceae</taxon>
        <taxon>Hoeflea</taxon>
    </lineage>
</organism>
<evidence type="ECO:0000313" key="3">
    <source>
        <dbReference type="EMBL" id="MDA4847853.1"/>
    </source>
</evidence>